<dbReference type="InterPro" id="IPR006555">
    <property type="entry name" value="ATP-dep_Helicase_C"/>
</dbReference>
<feature type="compositionally biased region" description="Basic and acidic residues" evidence="15">
    <location>
        <begin position="496"/>
        <end position="515"/>
    </location>
</feature>
<name>A0A7R9BL69_9CRUS</name>
<dbReference type="SMART" id="SM00488">
    <property type="entry name" value="DEXDc2"/>
    <property type="match status" value="1"/>
</dbReference>
<dbReference type="PROSITE" id="PS51143">
    <property type="entry name" value="MT_A70"/>
    <property type="match status" value="1"/>
</dbReference>
<dbReference type="GO" id="GO:0034085">
    <property type="term" value="P:establishment of sister chromatid cohesion"/>
    <property type="evidence" value="ECO:0007669"/>
    <property type="project" value="TreeGrafter"/>
</dbReference>
<feature type="region of interest" description="Disordered" evidence="15">
    <location>
        <begin position="496"/>
        <end position="518"/>
    </location>
</feature>
<dbReference type="GO" id="GO:0001510">
    <property type="term" value="P:RNA methylation"/>
    <property type="evidence" value="ECO:0007669"/>
    <property type="project" value="InterPro"/>
</dbReference>
<evidence type="ECO:0000256" key="8">
    <source>
        <dbReference type="ARBA" id="ARBA00022840"/>
    </source>
</evidence>
<evidence type="ECO:0000256" key="13">
    <source>
        <dbReference type="ARBA" id="ARBA00023242"/>
    </source>
</evidence>
<dbReference type="Gene3D" id="1.10.1530.10">
    <property type="match status" value="1"/>
</dbReference>
<evidence type="ECO:0000256" key="3">
    <source>
        <dbReference type="ARBA" id="ARBA00008435"/>
    </source>
</evidence>
<comment type="subcellular location">
    <subcellularLocation>
        <location evidence="2">Nucleus</location>
    </subcellularLocation>
</comment>
<evidence type="ECO:0000256" key="6">
    <source>
        <dbReference type="ARBA" id="ARBA00022801"/>
    </source>
</evidence>
<dbReference type="PROSITE" id="PS51193">
    <property type="entry name" value="HELICASE_ATP_BIND_2"/>
    <property type="match status" value="1"/>
</dbReference>
<dbReference type="CDD" id="cd18788">
    <property type="entry name" value="SF2_C_XPD"/>
    <property type="match status" value="1"/>
</dbReference>
<dbReference type="GO" id="GO:0046872">
    <property type="term" value="F:metal ion binding"/>
    <property type="evidence" value="ECO:0007669"/>
    <property type="project" value="UniProtKB-KW"/>
</dbReference>
<dbReference type="InterPro" id="IPR025848">
    <property type="entry name" value="MT-A70"/>
</dbReference>
<comment type="cofactor">
    <cofactor evidence="1">
        <name>[4Fe-4S] cluster</name>
        <dbReference type="ChEBI" id="CHEBI:49883"/>
    </cofactor>
</comment>
<proteinExistence type="inferred from homology"/>
<accession>A0A7R9BL69</accession>
<dbReference type="EMBL" id="CAJPEX010000502">
    <property type="protein sequence ID" value="CAG0916040.1"/>
    <property type="molecule type" value="Genomic_DNA"/>
</dbReference>
<dbReference type="Gene3D" id="3.30.1370.60">
    <property type="entry name" value="Hypothetical oxidoreductase yiak, domain 2"/>
    <property type="match status" value="1"/>
</dbReference>
<keyword evidence="5" id="KW-0547">Nucleotide-binding</keyword>
<keyword evidence="6" id="KW-0378">Hydrolase</keyword>
<dbReference type="InterPro" id="IPR014013">
    <property type="entry name" value="Helic_SF1/SF2_ATP-bd_DinG/Rad3"/>
</dbReference>
<dbReference type="SUPFAM" id="SSF89733">
    <property type="entry name" value="L-sulfolactate dehydrogenase-like"/>
    <property type="match status" value="1"/>
</dbReference>
<evidence type="ECO:0000256" key="14">
    <source>
        <dbReference type="PROSITE-ProRule" id="PRU00489"/>
    </source>
</evidence>
<dbReference type="InterPro" id="IPR036111">
    <property type="entry name" value="Mal/L-sulfo/L-lacto_DH-like_sf"/>
</dbReference>
<dbReference type="NCBIfam" id="TIGR00604">
    <property type="entry name" value="rad3"/>
    <property type="match status" value="1"/>
</dbReference>
<dbReference type="GO" id="GO:0003677">
    <property type="term" value="F:DNA binding"/>
    <property type="evidence" value="ECO:0007669"/>
    <property type="project" value="InterPro"/>
</dbReference>
<dbReference type="EMBL" id="OA882539">
    <property type="protein sequence ID" value="CAD7275888.1"/>
    <property type="molecule type" value="Genomic_DNA"/>
</dbReference>
<evidence type="ECO:0000256" key="4">
    <source>
        <dbReference type="ARBA" id="ARBA00022723"/>
    </source>
</evidence>
<gene>
    <name evidence="17" type="ORF">NMOB1V02_LOCUS3674</name>
</gene>
<evidence type="ECO:0000313" key="17">
    <source>
        <dbReference type="EMBL" id="CAD7275888.1"/>
    </source>
</evidence>
<dbReference type="InterPro" id="IPR045028">
    <property type="entry name" value="DinG/Rad3-like"/>
</dbReference>
<evidence type="ECO:0000313" key="18">
    <source>
        <dbReference type="Proteomes" id="UP000678499"/>
    </source>
</evidence>
<evidence type="ECO:0000256" key="10">
    <source>
        <dbReference type="ARBA" id="ARBA00023004"/>
    </source>
</evidence>
<comment type="similarity">
    <text evidence="3">Belongs to the DEAD box helicase family. DEAH subfamily. DDX11/CHL1 sub-subfamily.</text>
</comment>
<dbReference type="Gene3D" id="3.40.50.300">
    <property type="entry name" value="P-loop containing nucleotide triphosphate hydrolases"/>
    <property type="match status" value="3"/>
</dbReference>
<feature type="region of interest" description="Disordered" evidence="15">
    <location>
        <begin position="142"/>
        <end position="162"/>
    </location>
</feature>
<keyword evidence="12" id="KW-0413">Isomerase</keyword>
<dbReference type="Pfam" id="PF13307">
    <property type="entry name" value="Helicase_C_2"/>
    <property type="match status" value="1"/>
</dbReference>
<evidence type="ECO:0000256" key="7">
    <source>
        <dbReference type="ARBA" id="ARBA00022806"/>
    </source>
</evidence>
<dbReference type="Proteomes" id="UP000678499">
    <property type="component" value="Unassembled WGS sequence"/>
</dbReference>
<dbReference type="SUPFAM" id="SSF53335">
    <property type="entry name" value="S-adenosyl-L-methionine-dependent methyltransferases"/>
    <property type="match status" value="1"/>
</dbReference>
<dbReference type="InterPro" id="IPR029063">
    <property type="entry name" value="SAM-dependent_MTases_sf"/>
</dbReference>
<dbReference type="InterPro" id="IPR006554">
    <property type="entry name" value="Helicase-like_DEXD_c2"/>
</dbReference>
<keyword evidence="11" id="KW-0411">Iron-sulfur</keyword>
<dbReference type="GO" id="GO:0005524">
    <property type="term" value="F:ATP binding"/>
    <property type="evidence" value="ECO:0007669"/>
    <property type="project" value="UniProtKB-KW"/>
</dbReference>
<sequence length="1968" mass="217973">MEFPFPFEPYSIQKDFMANLYECCEKSKLGIFESPTGTGKSLSLICGSLKWLKDFEEKRRVDLKTSISTLEAEHAKAIRSDDEDWLTSGYRASQIQAALVEAKKSLQSAEELDRRVQNLSVLKIRKDYNALKTALLKNVTLSESGSNPLNDESEAEDSLEPLQEDIEEEETWFTPTQVVFASRTHSQLSQFLGEIRKSPYSETRAITLASRANLCINQSVLKLGNPSFINERCLEMKQSSSKVTKKSDDGNVAKKQRKGKSENLCSCPFLRADAVQALADVSLTKVMDVEDLKKSGEDLKACPYYASRKAVELAELVALPYNILLHSKTRKTCGIKLKGSVVIIDEAHNLADTVASIHNAKITGEQLCLAYSQVNQYHDKFRTRFSPRNKVRITQVIFVLSKLLKILGGKPGKCSPEDSTGLKEEEAEIISSPNFVFKSNLDALNLFELVEFCGAIRLPQKLYGYREKNDEKPSEKPPVATPESKLKAFLTTYAKPKEKKSSVPENEVKEPEAPQKPHVRNSPLLQILEFVEALTNRDVGGKIVIKKTTSFGTCSLQYMLLDTSEHFKSIVDSARAIIVAGGTMKPGEEFRHELFANQPETRLMEFSCGHVVPASNICCLGLAKGCSGKNLEFVFEKRAECIKELGATLCAVTNLFSGGFVVFFPSYGFEAEVVKIFSETGVLEKLRSRKAVFREPKNSSDVDKVLSAYAKSIETTGGAMLFAVIGGKMSEGINFGDDLGRCVAVVGLPYPNSKSPELQEKLKHLDEKRGPGSGKKHYENLCLKALNQSIGRAIRHKADYAAILLLDTRYGRPDIQRGLPAWIRGSFSMHSEFRTGFSSLRDFFRAKKDQLVGRTTVLSSRPFSSVSVGDDERKRSVSCQEARRFMIDCMISVGTDATAAASLANTLVAADERGHFSHGLNRLEMYVNDIKANTCDGSAIPVILKESPATAWVDGNNALGPVVGNFCMQLAINKAKQVGVGWVTAKGSNHYGIAGWYSEQAVAEGLVGISMTNTSPLVAPTRGKKPALGTNPLAVAAPGGFNLDMATSAVAVGKLEIAHVKEAKIPPGWALDAQGNTATDPAKALPAARGVLLPLGGDELHSGYKGYGLGLMVDLFCGILGGSAYGPNIRMWLSADSRPANLGQCFAAIDPSCFSSDYESSMKDLAKTLRSFEPVDPEKSVLIAGDPERSWITATEKRGGILYHQNQLSRANSAMELMEDLSDEELKQFLHANLNKLSGLSAPKYEDFCDKWTISQFGEGMKFADKIILSSLRGNNFWNNSTKIQNILDNVFQETSVDWKQVLERNSALQSTNRLLFHNWEVNLVVMANSDTWSDMQEFIMRKNSLMERMQKRKREREGLLKDVVTSSSCDNTGSSSGEPPAKFPDLKPDLMNCPALKDPAVEFELLSKLCDASVSLPIDASSLIQHISGVLSRQIALPVVTNLLKKFAVQELITVSEVQKSKQIEFQVTAVEYDKLWMFANEIRAEVGEVQSGQSGFTIQNASTTSVKKEAKTVLKDCESSAEEVKPSAPSKVEESTVGSSAPDDIMRLLSMRTTKERETKKLGEEILELLSKPTAKERSTVERFRSQGGTQVQEFCSYGTRDECVRARLKLSSSSSLCRKLHFRKIIQKHTDEALGDCSFLNTCFHMDSCKYVHYQVDYEGAAVRRDEKEEVLSLELADSTSAADIRNKANEVMMRPSESTVLLPPQWIQSDLRFFDMSILGKFSVVMADPPWDIHMELPYGTMSDDEMRQLNVPCLQDDGLIFLWVTGRAMELGRECLSLWGYERVDELIWVKTNQLQRIIRTGRTGHWLNHGKEHCLVGMKGNPDKLNRGLDCDVIVAEVRATSHKPDEIYGIIERLSPGTRKIELFGRQHNAQPNWITLGNQLDGIRLVDPELEERFKVRYPEGNAMTPPKQKKKSCSARGVPLPAEHQLTPCVQRRSASHAAIPSQSVARGGHAVIFCDDDQ</sequence>
<organism evidence="17">
    <name type="scientific">Notodromas monacha</name>
    <dbReference type="NCBI Taxonomy" id="399045"/>
    <lineage>
        <taxon>Eukaryota</taxon>
        <taxon>Metazoa</taxon>
        <taxon>Ecdysozoa</taxon>
        <taxon>Arthropoda</taxon>
        <taxon>Crustacea</taxon>
        <taxon>Oligostraca</taxon>
        <taxon>Ostracoda</taxon>
        <taxon>Podocopa</taxon>
        <taxon>Podocopida</taxon>
        <taxon>Cypridocopina</taxon>
        <taxon>Cypridoidea</taxon>
        <taxon>Cyprididae</taxon>
        <taxon>Notodromas</taxon>
    </lineage>
</organism>
<dbReference type="InterPro" id="IPR043144">
    <property type="entry name" value="Mal/L-sulf/L-lact_DH-like_ah"/>
</dbReference>
<feature type="compositionally biased region" description="Acidic residues" evidence="15">
    <location>
        <begin position="151"/>
        <end position="162"/>
    </location>
</feature>
<dbReference type="InterPro" id="IPR013020">
    <property type="entry name" value="Rad3/Chl1-like"/>
</dbReference>
<evidence type="ECO:0000256" key="11">
    <source>
        <dbReference type="ARBA" id="ARBA00023014"/>
    </source>
</evidence>
<keyword evidence="10" id="KW-0408">Iron</keyword>
<evidence type="ECO:0000259" key="16">
    <source>
        <dbReference type="PROSITE" id="PS51193"/>
    </source>
</evidence>
<dbReference type="InterPro" id="IPR010614">
    <property type="entry name" value="RAD3-like_helicase_DEAD"/>
</dbReference>
<keyword evidence="7" id="KW-0347">Helicase</keyword>
<keyword evidence="13" id="KW-0539">Nucleus</keyword>
<dbReference type="GO" id="GO:0005634">
    <property type="term" value="C:nucleus"/>
    <property type="evidence" value="ECO:0007669"/>
    <property type="project" value="UniProtKB-SubCell"/>
</dbReference>
<protein>
    <recommendedName>
        <fullName evidence="16">Helicase ATP-binding domain-containing protein</fullName>
    </recommendedName>
</protein>
<dbReference type="GO" id="GO:0051536">
    <property type="term" value="F:iron-sulfur cluster binding"/>
    <property type="evidence" value="ECO:0007669"/>
    <property type="project" value="UniProtKB-KW"/>
</dbReference>
<evidence type="ECO:0000256" key="2">
    <source>
        <dbReference type="ARBA" id="ARBA00004123"/>
    </source>
</evidence>
<dbReference type="PROSITE" id="PS51563">
    <property type="entry name" value="SAM_MTA70L_1"/>
    <property type="match status" value="1"/>
</dbReference>
<keyword evidence="18" id="KW-1185">Reference proteome</keyword>
<evidence type="ECO:0000256" key="12">
    <source>
        <dbReference type="ARBA" id="ARBA00023235"/>
    </source>
</evidence>
<dbReference type="GO" id="GO:0001734">
    <property type="term" value="F:mRNA m(6)A methyltransferase activity"/>
    <property type="evidence" value="ECO:0007669"/>
    <property type="project" value="InterPro"/>
</dbReference>
<feature type="region of interest" description="Disordered" evidence="15">
    <location>
        <begin position="1520"/>
        <end position="1541"/>
    </location>
</feature>
<dbReference type="InterPro" id="IPR043143">
    <property type="entry name" value="Mal/L-sulf/L-lact_DH-like_NADP"/>
</dbReference>
<dbReference type="GO" id="GO:0016491">
    <property type="term" value="F:oxidoreductase activity"/>
    <property type="evidence" value="ECO:0007669"/>
    <property type="project" value="UniProtKB-KW"/>
</dbReference>
<dbReference type="InterPro" id="IPR003767">
    <property type="entry name" value="Malate/L-lactate_DH-like"/>
</dbReference>
<dbReference type="GO" id="GO:0016818">
    <property type="term" value="F:hydrolase activity, acting on acid anhydrides, in phosphorus-containing anhydrides"/>
    <property type="evidence" value="ECO:0007669"/>
    <property type="project" value="InterPro"/>
</dbReference>
<dbReference type="Pfam" id="PF05063">
    <property type="entry name" value="MT-A70"/>
    <property type="match status" value="1"/>
</dbReference>
<dbReference type="GO" id="GO:0003678">
    <property type="term" value="F:DNA helicase activity"/>
    <property type="evidence" value="ECO:0007669"/>
    <property type="project" value="InterPro"/>
</dbReference>
<dbReference type="Pfam" id="PF02615">
    <property type="entry name" value="Ldh_2"/>
    <property type="match status" value="1"/>
</dbReference>
<dbReference type="InterPro" id="IPR007757">
    <property type="entry name" value="MT-A70-like"/>
</dbReference>
<dbReference type="OrthoDB" id="10262526at2759"/>
<dbReference type="SMART" id="SM00491">
    <property type="entry name" value="HELICc2"/>
    <property type="match status" value="1"/>
</dbReference>
<evidence type="ECO:0000256" key="5">
    <source>
        <dbReference type="ARBA" id="ARBA00022741"/>
    </source>
</evidence>
<evidence type="ECO:0000256" key="15">
    <source>
        <dbReference type="SAM" id="MobiDB-lite"/>
    </source>
</evidence>
<reference evidence="17" key="1">
    <citation type="submission" date="2020-11" db="EMBL/GenBank/DDBJ databases">
        <authorList>
            <person name="Tran Van P."/>
        </authorList>
    </citation>
    <scope>NUCLEOTIDE SEQUENCE</scope>
</reference>
<keyword evidence="8" id="KW-0067">ATP-binding</keyword>
<dbReference type="Pfam" id="PF06733">
    <property type="entry name" value="DEAD_2"/>
    <property type="match status" value="1"/>
</dbReference>
<dbReference type="PANTHER" id="PTHR11472:SF41">
    <property type="entry name" value="ATP-DEPENDENT DNA HELICASE DDX11-RELATED"/>
    <property type="match status" value="1"/>
</dbReference>
<dbReference type="PANTHER" id="PTHR11472">
    <property type="entry name" value="DNA REPAIR DEAD HELICASE RAD3/XP-D SUBFAMILY MEMBER"/>
    <property type="match status" value="1"/>
</dbReference>
<evidence type="ECO:0000256" key="9">
    <source>
        <dbReference type="ARBA" id="ARBA00023002"/>
    </source>
</evidence>
<evidence type="ECO:0000256" key="1">
    <source>
        <dbReference type="ARBA" id="ARBA00001966"/>
    </source>
</evidence>
<keyword evidence="9" id="KW-0560">Oxidoreductase</keyword>
<feature type="domain" description="Helicase ATP-binding" evidence="16">
    <location>
        <begin position="1"/>
        <end position="403"/>
    </location>
</feature>
<comment type="similarity">
    <text evidence="14">Belongs to the MT-A70-like family.</text>
</comment>
<dbReference type="InterPro" id="IPR027417">
    <property type="entry name" value="P-loop_NTPase"/>
</dbReference>
<keyword evidence="4" id="KW-0479">Metal-binding</keyword>